<evidence type="ECO:0000313" key="2">
    <source>
        <dbReference type="EMBL" id="RKP50817.1"/>
    </source>
</evidence>
<dbReference type="InterPro" id="IPR016084">
    <property type="entry name" value="Haem_Oase-like_multi-hlx"/>
</dbReference>
<keyword evidence="1" id="KW-0560">Oxidoreductase</keyword>
<comment type="caution">
    <text evidence="2">The sequence shown here is derived from an EMBL/GenBank/DDBJ whole genome shotgun (WGS) entry which is preliminary data.</text>
</comment>
<dbReference type="AlphaFoldDB" id="A0A494XJB2"/>
<dbReference type="EMBL" id="RBZV01000002">
    <property type="protein sequence ID" value="RKP50817.1"/>
    <property type="molecule type" value="Genomic_DNA"/>
</dbReference>
<accession>A0A494XJB2</accession>
<reference evidence="2 3" key="1">
    <citation type="submission" date="2018-10" db="EMBL/GenBank/DDBJ databases">
        <title>Paraburkholderia sp. 7MK8-2, isolated from soil.</title>
        <authorList>
            <person name="Gao Z.-H."/>
            <person name="Qiu L.-H."/>
        </authorList>
    </citation>
    <scope>NUCLEOTIDE SEQUENCE [LARGE SCALE GENOMIC DNA]</scope>
    <source>
        <strain evidence="2 3">7MK8-2</strain>
    </source>
</reference>
<sequence>MDKFVRDFLYANGIKDSFIKDSEIVNSVDELASRAFVDGEQEARLDAHRALYAINLAHLSTPWTRSPVNVNHPVIAAIKYRIEQQWELSERAKYTATLESLPSVEDFPEWVKEHVASHHSNELHPIFKYLRDEASLDQMREFFVQETPLEMLFGDILAFMLPGVYGSIKVEFVKNYWDEVGHAVDARVHRNMRGDLMNFLGIPVDDYVTNHEFLVVEELELINMYLSLATNRARLTELIGTMLATELMIPGRFEYQIAGWKRLGLTDTQLAYHLEHVTVDAEHALDWLYHVVMPILRQDATVMKDIVFGVNRRLDTAARVSDRLYDHIRNIAPNRKVA</sequence>
<dbReference type="InterPro" id="IPR039068">
    <property type="entry name" value="PqqC-like"/>
</dbReference>
<evidence type="ECO:0000313" key="3">
    <source>
        <dbReference type="Proteomes" id="UP000280434"/>
    </source>
</evidence>
<dbReference type="RefSeq" id="WP_121276908.1">
    <property type="nucleotide sequence ID" value="NZ_RBZV01000002.1"/>
</dbReference>
<name>A0A494XJB2_9BURK</name>
<dbReference type="GO" id="GO:0016491">
    <property type="term" value="F:oxidoreductase activity"/>
    <property type="evidence" value="ECO:0007669"/>
    <property type="project" value="UniProtKB-KW"/>
</dbReference>
<proteinExistence type="predicted"/>
<dbReference type="PANTHER" id="PTHR40279:SF3">
    <property type="entry name" value="4-AMINOBENZOATE SYNTHASE"/>
    <property type="match status" value="1"/>
</dbReference>
<dbReference type="SUPFAM" id="SSF48613">
    <property type="entry name" value="Heme oxygenase-like"/>
    <property type="match status" value="1"/>
</dbReference>
<dbReference type="SMART" id="SM01236">
    <property type="entry name" value="Haem_oxygenase_2"/>
    <property type="match status" value="1"/>
</dbReference>
<protein>
    <submittedName>
        <fullName evidence="2">Iron-containing redox enzyme family protein</fullName>
    </submittedName>
</protein>
<dbReference type="Proteomes" id="UP000280434">
    <property type="component" value="Unassembled WGS sequence"/>
</dbReference>
<dbReference type="PANTHER" id="PTHR40279">
    <property type="entry name" value="PQQC-LIKE PROTEIN"/>
    <property type="match status" value="1"/>
</dbReference>
<dbReference type="OrthoDB" id="277294at2"/>
<keyword evidence="3" id="KW-1185">Reference proteome</keyword>
<gene>
    <name evidence="2" type="ORF">D7S89_07000</name>
</gene>
<dbReference type="Pfam" id="PF14518">
    <property type="entry name" value="Haem_oxygenas_2"/>
    <property type="match status" value="1"/>
</dbReference>
<evidence type="ECO:0000256" key="1">
    <source>
        <dbReference type="ARBA" id="ARBA00023002"/>
    </source>
</evidence>
<dbReference type="Gene3D" id="1.20.910.10">
    <property type="entry name" value="Heme oxygenase-like"/>
    <property type="match status" value="1"/>
</dbReference>
<organism evidence="2 3">
    <name type="scientific">Trinickia fusca</name>
    <dbReference type="NCBI Taxonomy" id="2419777"/>
    <lineage>
        <taxon>Bacteria</taxon>
        <taxon>Pseudomonadati</taxon>
        <taxon>Pseudomonadota</taxon>
        <taxon>Betaproteobacteria</taxon>
        <taxon>Burkholderiales</taxon>
        <taxon>Burkholderiaceae</taxon>
        <taxon>Trinickia</taxon>
    </lineage>
</organism>